<keyword evidence="14" id="KW-1185">Reference proteome</keyword>
<dbReference type="RefSeq" id="XP_016609004.1">
    <property type="nucleotide sequence ID" value="XM_016752311.1"/>
</dbReference>
<dbReference type="SUPFAM" id="SSF51735">
    <property type="entry name" value="NAD(P)-binding Rossmann-fold domains"/>
    <property type="match status" value="1"/>
</dbReference>
<dbReference type="OMA" id="WNYKFTW"/>
<gene>
    <name evidence="13" type="ORF">SPPG_04064</name>
</gene>
<keyword evidence="1" id="KW-0028">Amino-acid biosynthesis</keyword>
<evidence type="ECO:0000256" key="2">
    <source>
        <dbReference type="ARBA" id="ARBA00022857"/>
    </source>
</evidence>
<dbReference type="EC" id="1.5.1.10" evidence="8"/>
<dbReference type="EMBL" id="KQ257455">
    <property type="protein sequence ID" value="KND00965.1"/>
    <property type="molecule type" value="Genomic_DNA"/>
</dbReference>
<dbReference type="SUPFAM" id="SSF55347">
    <property type="entry name" value="Glyceraldehyde-3-phosphate dehydrogenase-like, C-terminal domain"/>
    <property type="match status" value="1"/>
</dbReference>
<reference evidence="13 14" key="1">
    <citation type="submission" date="2009-08" db="EMBL/GenBank/DDBJ databases">
        <title>The Genome Sequence of Spizellomyces punctatus strain DAOM BR117.</title>
        <authorList>
            <consortium name="The Broad Institute Genome Sequencing Platform"/>
            <person name="Russ C."/>
            <person name="Cuomo C."/>
            <person name="Shea T."/>
            <person name="Young S.K."/>
            <person name="Zeng Q."/>
            <person name="Koehrsen M."/>
            <person name="Haas B."/>
            <person name="Borodovsky M."/>
            <person name="Guigo R."/>
            <person name="Alvarado L."/>
            <person name="Berlin A."/>
            <person name="Bochicchio J."/>
            <person name="Borenstein D."/>
            <person name="Chapman S."/>
            <person name="Chen Z."/>
            <person name="Engels R."/>
            <person name="Freedman E."/>
            <person name="Gellesch M."/>
            <person name="Goldberg J."/>
            <person name="Griggs A."/>
            <person name="Gujja S."/>
            <person name="Heiman D."/>
            <person name="Hepburn T."/>
            <person name="Howarth C."/>
            <person name="Jen D."/>
            <person name="Larson L."/>
            <person name="Lewis B."/>
            <person name="Mehta T."/>
            <person name="Park D."/>
            <person name="Pearson M."/>
            <person name="Roberts A."/>
            <person name="Saif S."/>
            <person name="Shenoy N."/>
            <person name="Sisk P."/>
            <person name="Stolte C."/>
            <person name="Sykes S."/>
            <person name="Thomson T."/>
            <person name="Walk T."/>
            <person name="White J."/>
            <person name="Yandava C."/>
            <person name="Burger G."/>
            <person name="Gray M.W."/>
            <person name="Holland P.W.H."/>
            <person name="King N."/>
            <person name="Lang F.B.F."/>
            <person name="Roger A.J."/>
            <person name="Ruiz-Trillo I."/>
            <person name="Lander E."/>
            <person name="Nusbaum C."/>
        </authorList>
    </citation>
    <scope>NUCLEOTIDE SEQUENCE [LARGE SCALE GENOMIC DNA]</scope>
    <source>
        <strain evidence="13 14">DAOM BR117</strain>
    </source>
</reference>
<sequence length="450" mass="49300">MATGQKKILLLGSGYVAGPCLKYLLRREENVITVASRRIQGGQKLANGHPRVIPIALDVGNDAALEAEIAKHDLVISLIPYTHHARVINAAVKHKKHVVTTSYVSPAMEAIDQAAKDAGVTVFNEIGVDPGIDHLYAIKTIDEVHAEGGKILSFLSYCGGLPAPEASNNPLGYKFSWSSRGVLLALRNNAKYLQDGKVVDIPGPQLMDSAKPIYIYPAFAFEGYPNRDSTPYNKRYNIPECQTVLRGTLRYQGFPTFVKVLVALGFLSDEEQVYLKEGSEPITWRAVLAKSVGSASESEADLIKTVRAKANLQGEEGDRVIHGLKWLGLFSDTHVHQRGTLLDTLCATLEEKMQFLPGERDMVMLQHKFEVELKDGTRQTRTSTGLWFGEPNGDTAMAVTVGVPCAITTQLILDGKISRRGVLAPLDQELVQPLLTALEAEGIRMVEEIF</sequence>
<evidence type="ECO:0000256" key="4">
    <source>
        <dbReference type="ARBA" id="ARBA00023154"/>
    </source>
</evidence>
<evidence type="ECO:0000259" key="12">
    <source>
        <dbReference type="Pfam" id="PF16653"/>
    </source>
</evidence>
<protein>
    <recommendedName>
        <fullName evidence="9">Saccharopine dehydrogenase [NADP(+), L-glutamate-forming]</fullName>
        <ecNumber evidence="8">1.5.1.10</ecNumber>
    </recommendedName>
    <alternativeName>
        <fullName evidence="10">Saccharopine reductase</fullName>
    </alternativeName>
</protein>
<name>A0A0L0HJ89_SPIPD</name>
<accession>A0A0L0HJ89</accession>
<dbReference type="GeneID" id="27687538"/>
<evidence type="ECO:0000256" key="7">
    <source>
        <dbReference type="ARBA" id="ARBA00060549"/>
    </source>
</evidence>
<dbReference type="AlphaFoldDB" id="A0A0L0HJ89"/>
<dbReference type="PANTHER" id="PTHR11133:SF22">
    <property type="entry name" value="ALPHA-AMINOADIPIC SEMIALDEHYDE SYNTHASE, MITOCHONDRIAL"/>
    <property type="match status" value="1"/>
</dbReference>
<proteinExistence type="inferred from homology"/>
<evidence type="ECO:0000256" key="1">
    <source>
        <dbReference type="ARBA" id="ARBA00022605"/>
    </source>
</evidence>
<evidence type="ECO:0000313" key="13">
    <source>
        <dbReference type="EMBL" id="KND00965.1"/>
    </source>
</evidence>
<dbReference type="Gene3D" id="1.10.1870.10">
    <property type="entry name" value="Domain 3, Saccharopine reductase"/>
    <property type="match status" value="1"/>
</dbReference>
<feature type="domain" description="Saccharopine dehydrogenase-like C-terminal" evidence="12">
    <location>
        <begin position="127"/>
        <end position="443"/>
    </location>
</feature>
<dbReference type="Gene3D" id="3.30.360.10">
    <property type="entry name" value="Dihydrodipicolinate Reductase, domain 2"/>
    <property type="match status" value="1"/>
</dbReference>
<feature type="domain" description="Saccharopine dehydrogenase NADP binding" evidence="11">
    <location>
        <begin position="8"/>
        <end position="122"/>
    </location>
</feature>
<dbReference type="InterPro" id="IPR051168">
    <property type="entry name" value="AASS"/>
</dbReference>
<dbReference type="eggNOG" id="KOG0172">
    <property type="taxonomic scope" value="Eukaryota"/>
</dbReference>
<dbReference type="Gene3D" id="3.40.50.720">
    <property type="entry name" value="NAD(P)-binding Rossmann-like Domain"/>
    <property type="match status" value="1"/>
</dbReference>
<dbReference type="Pfam" id="PF03435">
    <property type="entry name" value="Sacchrp_dh_NADP"/>
    <property type="match status" value="1"/>
</dbReference>
<keyword evidence="3" id="KW-0560">Oxidoreductase</keyword>
<dbReference type="STRING" id="645134.A0A0L0HJ89"/>
<evidence type="ECO:0000313" key="14">
    <source>
        <dbReference type="Proteomes" id="UP000053201"/>
    </source>
</evidence>
<evidence type="ECO:0000256" key="8">
    <source>
        <dbReference type="ARBA" id="ARBA00066976"/>
    </source>
</evidence>
<dbReference type="InterPro" id="IPR036291">
    <property type="entry name" value="NAD(P)-bd_dom_sf"/>
</dbReference>
<dbReference type="GO" id="GO:0004755">
    <property type="term" value="F:saccharopine dehydrogenase (NADP+, L-glutamate-forming) activity"/>
    <property type="evidence" value="ECO:0007669"/>
    <property type="project" value="UniProtKB-EC"/>
</dbReference>
<dbReference type="Proteomes" id="UP000053201">
    <property type="component" value="Unassembled WGS sequence"/>
</dbReference>
<evidence type="ECO:0000256" key="6">
    <source>
        <dbReference type="ARBA" id="ARBA00051869"/>
    </source>
</evidence>
<dbReference type="VEuPathDB" id="FungiDB:SPPG_04064"/>
<comment type="similarity">
    <text evidence="5">Belongs to the saccharopine dehydrogenase family.</text>
</comment>
<dbReference type="Pfam" id="PF16653">
    <property type="entry name" value="Sacchrp_dh_C"/>
    <property type="match status" value="1"/>
</dbReference>
<comment type="pathway">
    <text evidence="7">Amino-acid biosynthesis; L-lysine biosynthesis via AAA pathway; L-lysine from L-alpha-aminoadipate (fungal route): step 2/3.</text>
</comment>
<dbReference type="FunFam" id="3.40.50.720:FF:000072">
    <property type="entry name" value="Saccharopine dehydrogenase [NADP(+), L-glutamate-forming]"/>
    <property type="match status" value="1"/>
</dbReference>
<keyword evidence="2" id="KW-0521">NADP</keyword>
<comment type="catalytic activity">
    <reaction evidence="6">
        <text>L-saccharopine + NADP(+) + H2O = (S)-2-amino-6-oxohexanoate + L-glutamate + NADPH + H(+)</text>
        <dbReference type="Rhea" id="RHEA:10020"/>
        <dbReference type="ChEBI" id="CHEBI:15377"/>
        <dbReference type="ChEBI" id="CHEBI:15378"/>
        <dbReference type="ChEBI" id="CHEBI:29985"/>
        <dbReference type="ChEBI" id="CHEBI:57783"/>
        <dbReference type="ChEBI" id="CHEBI:57951"/>
        <dbReference type="ChEBI" id="CHEBI:58321"/>
        <dbReference type="ChEBI" id="CHEBI:58349"/>
        <dbReference type="EC" id="1.5.1.10"/>
    </reaction>
</comment>
<evidence type="ECO:0000256" key="9">
    <source>
        <dbReference type="ARBA" id="ARBA00067598"/>
    </source>
</evidence>
<dbReference type="OrthoDB" id="10059875at2759"/>
<dbReference type="PANTHER" id="PTHR11133">
    <property type="entry name" value="SACCHAROPINE DEHYDROGENASE"/>
    <property type="match status" value="1"/>
</dbReference>
<dbReference type="InterPro" id="IPR005097">
    <property type="entry name" value="Sacchrp_dh_NADP-bd"/>
</dbReference>
<organism evidence="13 14">
    <name type="scientific">Spizellomyces punctatus (strain DAOM BR117)</name>
    <dbReference type="NCBI Taxonomy" id="645134"/>
    <lineage>
        <taxon>Eukaryota</taxon>
        <taxon>Fungi</taxon>
        <taxon>Fungi incertae sedis</taxon>
        <taxon>Chytridiomycota</taxon>
        <taxon>Chytridiomycota incertae sedis</taxon>
        <taxon>Chytridiomycetes</taxon>
        <taxon>Spizellomycetales</taxon>
        <taxon>Spizellomycetaceae</taxon>
        <taxon>Spizellomyces</taxon>
    </lineage>
</organism>
<evidence type="ECO:0000256" key="3">
    <source>
        <dbReference type="ARBA" id="ARBA00023002"/>
    </source>
</evidence>
<keyword evidence="4" id="KW-0457">Lysine biosynthesis</keyword>
<dbReference type="InterPro" id="IPR032095">
    <property type="entry name" value="Sacchrp_dh-like_C"/>
</dbReference>
<dbReference type="FunFam" id="1.10.1870.10:FF:000002">
    <property type="entry name" value="Saccharopine dehydrogenase Lys9"/>
    <property type="match status" value="1"/>
</dbReference>
<dbReference type="GO" id="GO:0005737">
    <property type="term" value="C:cytoplasm"/>
    <property type="evidence" value="ECO:0007669"/>
    <property type="project" value="TreeGrafter"/>
</dbReference>
<evidence type="ECO:0000259" key="11">
    <source>
        <dbReference type="Pfam" id="PF03435"/>
    </source>
</evidence>
<dbReference type="FunCoup" id="A0A0L0HJ89">
    <property type="interactions" value="309"/>
</dbReference>
<evidence type="ECO:0000256" key="5">
    <source>
        <dbReference type="ARBA" id="ARBA00038048"/>
    </source>
</evidence>
<dbReference type="GO" id="GO:0019878">
    <property type="term" value="P:lysine biosynthetic process via aminoadipic acid"/>
    <property type="evidence" value="ECO:0007669"/>
    <property type="project" value="EnsemblFungi"/>
</dbReference>
<dbReference type="InParanoid" id="A0A0L0HJ89"/>
<evidence type="ECO:0000256" key="10">
    <source>
        <dbReference type="ARBA" id="ARBA00083134"/>
    </source>
</evidence>
<dbReference type="FunFam" id="3.30.360.10:FF:000008">
    <property type="entry name" value="Alpha-aminoadipic semialdehyde synthase, mitochondrial"/>
    <property type="match status" value="1"/>
</dbReference>